<name>A0A1X0CFR6_9MYCO</name>
<evidence type="ECO:0008006" key="3">
    <source>
        <dbReference type="Google" id="ProtNLM"/>
    </source>
</evidence>
<gene>
    <name evidence="1" type="ORF">BST23_25080</name>
</gene>
<dbReference type="AlphaFoldDB" id="A0A1X0CFR6"/>
<comment type="caution">
    <text evidence="1">The sequence shown here is derived from an EMBL/GenBank/DDBJ whole genome shotgun (WGS) entry which is preliminary data.</text>
</comment>
<sequence length="350" mass="38469">MPQIVNIVGPLERTALNILRDIPGVTAEARLGDDRRTDIVMQAGDVSHVVELKAQRAINAADARALIDRARELPAATHLLLVARTTTGEARRLLEEAGVAFIDAEGNMRVNLPGIFLWTEGRPTRATRDKQSEPPVKLTGKAGVAAQALLREPQRWWQVNDLAAEADISAALAHRVLSRLERDNLIQVEGTGPKRIRRVSNPAALLDLWAEEMHDRRVKQVRAFRLARDARAHAKTLSALLEAAEITHAVTGPAGAARLAPFVTSVPVVDIWITQAIALDVAAGAIDAEVVQEGHNVLLRQEAADAPLAFRSTVDDVWTANPFRLYLDLRKDPRRGREQADRLREEVIGF</sequence>
<protein>
    <recommendedName>
        <fullName evidence="3">HTH marR-type domain-containing protein</fullName>
    </recommendedName>
</protein>
<organism evidence="1 2">
    <name type="scientific">Mycolicibacterium elephantis</name>
    <dbReference type="NCBI Taxonomy" id="81858"/>
    <lineage>
        <taxon>Bacteria</taxon>
        <taxon>Bacillati</taxon>
        <taxon>Actinomycetota</taxon>
        <taxon>Actinomycetes</taxon>
        <taxon>Mycobacteriales</taxon>
        <taxon>Mycobacteriaceae</taxon>
        <taxon>Mycolicibacterium</taxon>
    </lineage>
</organism>
<dbReference type="EMBL" id="MVHP01000050">
    <property type="protein sequence ID" value="ORA58945.1"/>
    <property type="molecule type" value="Genomic_DNA"/>
</dbReference>
<evidence type="ECO:0000313" key="2">
    <source>
        <dbReference type="Proteomes" id="UP000192772"/>
    </source>
</evidence>
<dbReference type="STRING" id="81858.BST23_25080"/>
<accession>A0A1X0CFR6</accession>
<dbReference type="Proteomes" id="UP000192772">
    <property type="component" value="Unassembled WGS sequence"/>
</dbReference>
<dbReference type="SUPFAM" id="SSF46785">
    <property type="entry name" value="Winged helix' DNA-binding domain"/>
    <property type="match status" value="1"/>
</dbReference>
<dbReference type="InterPro" id="IPR036390">
    <property type="entry name" value="WH_DNA-bd_sf"/>
</dbReference>
<reference evidence="1 2" key="1">
    <citation type="submission" date="2017-02" db="EMBL/GenBank/DDBJ databases">
        <title>The new phylogeny of genus Mycobacterium.</title>
        <authorList>
            <person name="Tortoli E."/>
            <person name="Trovato A."/>
            <person name="Cirillo D.M."/>
        </authorList>
    </citation>
    <scope>NUCLEOTIDE SEQUENCE [LARGE SCALE GENOMIC DNA]</scope>
    <source>
        <strain evidence="1 2">FI-09383</strain>
    </source>
</reference>
<proteinExistence type="predicted"/>
<evidence type="ECO:0000313" key="1">
    <source>
        <dbReference type="EMBL" id="ORA58945.1"/>
    </source>
</evidence>